<name>A0A1X7U1T2_AMPQE</name>
<evidence type="ECO:0000259" key="7">
    <source>
        <dbReference type="Pfam" id="PF25561"/>
    </source>
</evidence>
<evidence type="ECO:0000313" key="9">
    <source>
        <dbReference type="Proteomes" id="UP000007879"/>
    </source>
</evidence>
<evidence type="ECO:0000313" key="8">
    <source>
        <dbReference type="EnsemblMetazoa" id="Aqu2.1.21596_001"/>
    </source>
</evidence>
<proteinExistence type="predicted"/>
<gene>
    <name evidence="8" type="primary">105314040</name>
</gene>
<evidence type="ECO:0000256" key="3">
    <source>
        <dbReference type="ARBA" id="ARBA00022843"/>
    </source>
</evidence>
<dbReference type="InterPro" id="IPR057926">
    <property type="entry name" value="QRICH1_dom"/>
</dbReference>
<dbReference type="InterPro" id="IPR011010">
    <property type="entry name" value="DNA_brk_join_enz"/>
</dbReference>
<feature type="region of interest" description="Disordered" evidence="5">
    <location>
        <begin position="356"/>
        <end position="409"/>
    </location>
</feature>
<keyword evidence="3" id="KW-0832">Ubl conjugation</keyword>
<dbReference type="PANTHER" id="PTHR21446:SF12">
    <property type="entry name" value="POTASSIUM CHANNEL TETRAMERIZATION DOMAIN CONTAINING 1"/>
    <property type="match status" value="1"/>
</dbReference>
<evidence type="ECO:0000256" key="4">
    <source>
        <dbReference type="ARBA" id="ARBA00023172"/>
    </source>
</evidence>
<dbReference type="InParanoid" id="A0A1X7U1T2"/>
<feature type="domain" description="ZMYM2-like/QRICH1 C-terminal" evidence="6">
    <location>
        <begin position="134"/>
        <end position="288"/>
    </location>
</feature>
<reference evidence="9" key="1">
    <citation type="journal article" date="2010" name="Nature">
        <title>The Amphimedon queenslandica genome and the evolution of animal complexity.</title>
        <authorList>
            <person name="Srivastava M."/>
            <person name="Simakov O."/>
            <person name="Chapman J."/>
            <person name="Fahey B."/>
            <person name="Gauthier M.E."/>
            <person name="Mitros T."/>
            <person name="Richards G.S."/>
            <person name="Conaco C."/>
            <person name="Dacre M."/>
            <person name="Hellsten U."/>
            <person name="Larroux C."/>
            <person name="Putnam N.H."/>
            <person name="Stanke M."/>
            <person name="Adamska M."/>
            <person name="Darling A."/>
            <person name="Degnan S.M."/>
            <person name="Oakley T.H."/>
            <person name="Plachetzki D.C."/>
            <person name="Zhai Y."/>
            <person name="Adamski M."/>
            <person name="Calcino A."/>
            <person name="Cummins S.F."/>
            <person name="Goodstein D.M."/>
            <person name="Harris C."/>
            <person name="Jackson D.J."/>
            <person name="Leys S.P."/>
            <person name="Shu S."/>
            <person name="Woodcroft B.J."/>
            <person name="Vervoort M."/>
            <person name="Kosik K.S."/>
            <person name="Manning G."/>
            <person name="Degnan B.M."/>
            <person name="Rokhsar D.S."/>
        </authorList>
    </citation>
    <scope>NUCLEOTIDE SEQUENCE [LARGE SCALE GENOMIC DNA]</scope>
</reference>
<keyword evidence="2" id="KW-0597">Phosphoprotein</keyword>
<dbReference type="OrthoDB" id="10040310at2759"/>
<evidence type="ECO:0000256" key="2">
    <source>
        <dbReference type="ARBA" id="ARBA00022553"/>
    </source>
</evidence>
<dbReference type="EnsemblMetazoa" id="XM_011407948.1">
    <property type="protein sequence ID" value="XP_011406250.1"/>
    <property type="gene ID" value="LOC105314040"/>
</dbReference>
<dbReference type="EnsemblMetazoa" id="Aqu2.1.21596_001">
    <property type="protein sequence ID" value="Aqu2.1.21596_001"/>
    <property type="gene ID" value="Aqu2.1.21596"/>
</dbReference>
<dbReference type="Gene3D" id="1.10.443.10">
    <property type="entry name" value="Intergrase catalytic core"/>
    <property type="match status" value="1"/>
</dbReference>
<keyword evidence="4" id="KW-0233">DNA recombination</keyword>
<sequence>MKSYCTKHTASNNKWALNNFQEWFVQRKTSLPKYESRQPLELLLTDEPSELSHILSMYVKETRKVDGSEYTPKTLYLLLAGLQRQIRLNKGRASSINIFSDPLLDSFYNVCDHEFQRLRLVGIGAKVSHIEPLSKDDENSLWESKVLCLSTPNGLLNCVFIYNGKNLCLRGGDEHCQLKFSQLRREVLTVDGVSKSLYIYTEHGSKNRSGGFGELHVQNKVVRHFEVPEAGDRSYVKILDLYLSKVPKEAIEKDNFYVRPVTVVGEGKPWFSSVPVGKNKLATMVKTMCSKAGLQGNKTNHSLRSFGVSSLFQENVPEKIIQERSGHRSVSALRMYEKTTSKQLIEASRVLSCIPSQSIDDLPEPSDGKPDSPRSSDVKPEPDNMLEQSDPKNNMFRGSTFSNCTFQLK</sequence>
<organism evidence="8">
    <name type="scientific">Amphimedon queenslandica</name>
    <name type="common">Sponge</name>
    <dbReference type="NCBI Taxonomy" id="400682"/>
    <lineage>
        <taxon>Eukaryota</taxon>
        <taxon>Metazoa</taxon>
        <taxon>Porifera</taxon>
        <taxon>Demospongiae</taxon>
        <taxon>Heteroscleromorpha</taxon>
        <taxon>Haplosclerida</taxon>
        <taxon>Niphatidae</taxon>
        <taxon>Amphimedon</taxon>
    </lineage>
</organism>
<dbReference type="PANTHER" id="PTHR21446">
    <property type="entry name" value="DUF3504 DOMAIN-CONTAINING PROTEIN"/>
    <property type="match status" value="1"/>
</dbReference>
<dbReference type="InterPro" id="IPR052787">
    <property type="entry name" value="MAVS"/>
</dbReference>
<feature type="domain" description="QRICH1-like" evidence="7">
    <location>
        <begin position="12"/>
        <end position="112"/>
    </location>
</feature>
<evidence type="ECO:0000259" key="6">
    <source>
        <dbReference type="Pfam" id="PF12012"/>
    </source>
</evidence>
<feature type="compositionally biased region" description="Basic and acidic residues" evidence="5">
    <location>
        <begin position="366"/>
        <end position="382"/>
    </location>
</feature>
<dbReference type="Pfam" id="PF12012">
    <property type="entry name" value="DUF3504"/>
    <property type="match status" value="1"/>
</dbReference>
<protein>
    <submittedName>
        <fullName evidence="8">Uncharacterized protein</fullName>
    </submittedName>
</protein>
<dbReference type="InterPro" id="IPR021893">
    <property type="entry name" value="ZMYM2-like_C"/>
</dbReference>
<feature type="compositionally biased region" description="Polar residues" evidence="5">
    <location>
        <begin position="396"/>
        <end position="409"/>
    </location>
</feature>
<keyword evidence="9" id="KW-1185">Reference proteome</keyword>
<evidence type="ECO:0000256" key="5">
    <source>
        <dbReference type="SAM" id="MobiDB-lite"/>
    </source>
</evidence>
<evidence type="ECO:0000256" key="1">
    <source>
        <dbReference type="ARBA" id="ARBA00022499"/>
    </source>
</evidence>
<dbReference type="eggNOG" id="ENOG502QU8W">
    <property type="taxonomic scope" value="Eukaryota"/>
</dbReference>
<keyword evidence="1" id="KW-1017">Isopeptide bond</keyword>
<dbReference type="AlphaFoldDB" id="A0A1X7U1T2"/>
<reference evidence="8" key="2">
    <citation type="submission" date="2017-05" db="UniProtKB">
        <authorList>
            <consortium name="EnsemblMetazoa"/>
        </authorList>
    </citation>
    <scope>IDENTIFICATION</scope>
</reference>
<dbReference type="Proteomes" id="UP000007879">
    <property type="component" value="Unassembled WGS sequence"/>
</dbReference>
<dbReference type="SUPFAM" id="SSF56349">
    <property type="entry name" value="DNA breaking-rejoining enzymes"/>
    <property type="match status" value="1"/>
</dbReference>
<dbReference type="GO" id="GO:0006310">
    <property type="term" value="P:DNA recombination"/>
    <property type="evidence" value="ECO:0007669"/>
    <property type="project" value="UniProtKB-KW"/>
</dbReference>
<dbReference type="InterPro" id="IPR013762">
    <property type="entry name" value="Integrase-like_cat_sf"/>
</dbReference>
<dbReference type="KEGG" id="aqu:105314040"/>
<dbReference type="GO" id="GO:0015074">
    <property type="term" value="P:DNA integration"/>
    <property type="evidence" value="ECO:0007669"/>
    <property type="project" value="InterPro"/>
</dbReference>
<dbReference type="GO" id="GO:0003677">
    <property type="term" value="F:DNA binding"/>
    <property type="evidence" value="ECO:0007669"/>
    <property type="project" value="InterPro"/>
</dbReference>
<accession>A0A1X7U1T2</accession>
<dbReference type="Pfam" id="PF25561">
    <property type="entry name" value="QRICH1"/>
    <property type="match status" value="1"/>
</dbReference>